<dbReference type="AlphaFoldDB" id="A0A9Q1C5I0"/>
<sequence length="404" mass="46520">MFPASSLPMSFWNQLLDCACKFKEYQVDTIRENMSLFENKDDERWDEITEVQKACAQRFFDKCHPIPMNQWICKEGSFKQTLNLSFGKLQGSWNERQLDKDLPQDEFVKRMAERLEITKWEEERLCTIVKVAGEGWKQDFTCWDFVEGKPLKSLKLSMFCNGDVLEDWNTICERSKEISHWPFHGMKIHLKSNGISPDQEVANPVNITDVSRLLVDEDFTQRLITEYSSKADSIIADCCCRTDSTSSPSTWELQSRHLLLAVVYLAVNLSCDGANLTLFLPGLLTRFSAGLVYLLKMCFQEVTLQHSCNLQSYMAPVIVECKLYSALFQVNISRVLERLFKKCVNASSSDKFEILETVPVVYLLDPEFQTSLTKFNNLVLRSKACSLIMAELNMKTEENSVNNQ</sequence>
<dbReference type="PANTHER" id="PTHR16121">
    <property type="entry name" value="CAP-SPECIFIC MRNA (NUCLEOSIDE-2'-O-)-METHYLTRANSFERASE 1-RELATED"/>
    <property type="match status" value="1"/>
</dbReference>
<dbReference type="GO" id="GO:0005737">
    <property type="term" value="C:cytoplasm"/>
    <property type="evidence" value="ECO:0007669"/>
    <property type="project" value="TreeGrafter"/>
</dbReference>
<dbReference type="Gene3D" id="3.40.50.12760">
    <property type="match status" value="1"/>
</dbReference>
<dbReference type="GO" id="GO:0005634">
    <property type="term" value="C:nucleus"/>
    <property type="evidence" value="ECO:0007669"/>
    <property type="project" value="TreeGrafter"/>
</dbReference>
<name>A0A9Q1C5I0_HOLLE</name>
<dbReference type="GO" id="GO:0004483">
    <property type="term" value="F:methyltransferase cap1 activity"/>
    <property type="evidence" value="ECO:0007669"/>
    <property type="project" value="TreeGrafter"/>
</dbReference>
<dbReference type="Proteomes" id="UP001152320">
    <property type="component" value="Chromosome 7"/>
</dbReference>
<gene>
    <name evidence="1" type="ORF">HOLleu_15665</name>
</gene>
<dbReference type="PANTHER" id="PTHR16121:SF2">
    <property type="entry name" value="CAP-SPECIFIC MRNA (NUCLEOSIDE-2'-O-)-METHYLTRANSFERASE 2"/>
    <property type="match status" value="1"/>
</dbReference>
<reference evidence="1" key="1">
    <citation type="submission" date="2021-10" db="EMBL/GenBank/DDBJ databases">
        <title>Tropical sea cucumber genome reveals ecological adaptation and Cuvierian tubules defense mechanism.</title>
        <authorList>
            <person name="Chen T."/>
        </authorList>
    </citation>
    <scope>NUCLEOTIDE SEQUENCE</scope>
    <source>
        <strain evidence="1">Nanhai2018</strain>
        <tissue evidence="1">Muscle</tissue>
    </source>
</reference>
<dbReference type="GO" id="GO:0006370">
    <property type="term" value="P:7-methylguanosine mRNA capping"/>
    <property type="evidence" value="ECO:0007669"/>
    <property type="project" value="TreeGrafter"/>
</dbReference>
<comment type="caution">
    <text evidence="1">The sequence shown here is derived from an EMBL/GenBank/DDBJ whole genome shotgun (WGS) entry which is preliminary data.</text>
</comment>
<dbReference type="OrthoDB" id="429597at2759"/>
<organism evidence="1 2">
    <name type="scientific">Holothuria leucospilota</name>
    <name type="common">Black long sea cucumber</name>
    <name type="synonym">Mertensiothuria leucospilota</name>
    <dbReference type="NCBI Taxonomy" id="206669"/>
    <lineage>
        <taxon>Eukaryota</taxon>
        <taxon>Metazoa</taxon>
        <taxon>Echinodermata</taxon>
        <taxon>Eleutherozoa</taxon>
        <taxon>Echinozoa</taxon>
        <taxon>Holothuroidea</taxon>
        <taxon>Aspidochirotacea</taxon>
        <taxon>Aspidochirotida</taxon>
        <taxon>Holothuriidae</taxon>
        <taxon>Holothuria</taxon>
    </lineage>
</organism>
<proteinExistence type="predicted"/>
<keyword evidence="2" id="KW-1185">Reference proteome</keyword>
<evidence type="ECO:0000313" key="2">
    <source>
        <dbReference type="Proteomes" id="UP001152320"/>
    </source>
</evidence>
<protein>
    <submittedName>
        <fullName evidence="1">Cap-specific mRNA (Nucleoside-2'-O-)-methyltransferase 2</fullName>
    </submittedName>
</protein>
<dbReference type="InterPro" id="IPR050851">
    <property type="entry name" value="mRNA_Cap_2O-Ribose_MeTrfase"/>
</dbReference>
<dbReference type="EMBL" id="JAIZAY010000007">
    <property type="protein sequence ID" value="KAJ8038286.1"/>
    <property type="molecule type" value="Genomic_DNA"/>
</dbReference>
<evidence type="ECO:0000313" key="1">
    <source>
        <dbReference type="EMBL" id="KAJ8038286.1"/>
    </source>
</evidence>
<accession>A0A9Q1C5I0</accession>